<dbReference type="PROSITE" id="PS01321">
    <property type="entry name" value="RUVC"/>
    <property type="match status" value="1"/>
</dbReference>
<keyword evidence="11 13" id="KW-0234">DNA repair</keyword>
<dbReference type="Proteomes" id="UP000076079">
    <property type="component" value="Chromosome"/>
</dbReference>
<dbReference type="GO" id="GO:0048476">
    <property type="term" value="C:Holliday junction resolvase complex"/>
    <property type="evidence" value="ECO:0007669"/>
    <property type="project" value="UniProtKB-UniRule"/>
</dbReference>
<dbReference type="Gene3D" id="3.30.420.10">
    <property type="entry name" value="Ribonuclease H-like superfamily/Ribonuclease H"/>
    <property type="match status" value="1"/>
</dbReference>
<evidence type="ECO:0000256" key="2">
    <source>
        <dbReference type="ARBA" id="ARBA00022490"/>
    </source>
</evidence>
<sequence length="187" mass="19999">MRIFGIDPGSVRTGYGCIEASGTRCALICSGAIVPPARSTFPDKLRIIYLELAERLADARPDCVAIESLFHGLNTRSAFALAHARGVMLLAATQAGLPVVEYAPAEVKRAVVGFGRAEKPQVQQMVTLLLGLAVPPKPLDISDALAVALCHAHTAAAVVPQADASPFARGRRVTSWRQLRPEDLEHR</sequence>
<comment type="cofactor">
    <cofactor evidence="13">
        <name>Mg(2+)</name>
        <dbReference type="ChEBI" id="CHEBI:18420"/>
    </cofactor>
    <text evidence="13">Binds 2 Mg(2+) ion per subunit.</text>
</comment>
<keyword evidence="3 13" id="KW-0540">Nuclease</keyword>
<protein>
    <recommendedName>
        <fullName evidence="13 14">Crossover junction endodeoxyribonuclease RuvC</fullName>
        <ecNumber evidence="13 14">3.1.21.10</ecNumber>
    </recommendedName>
    <alternativeName>
        <fullName evidence="13">Holliday junction nuclease RuvC</fullName>
    </alternativeName>
    <alternativeName>
        <fullName evidence="13">Holliday junction resolvase RuvC</fullName>
    </alternativeName>
</protein>
<dbReference type="GO" id="GO:0008821">
    <property type="term" value="F:crossover junction DNA endonuclease activity"/>
    <property type="evidence" value="ECO:0007669"/>
    <property type="project" value="UniProtKB-UniRule"/>
</dbReference>
<feature type="active site" evidence="13">
    <location>
        <position position="140"/>
    </location>
</feature>
<accession>A0A143PFS0</accession>
<dbReference type="GO" id="GO:0005737">
    <property type="term" value="C:cytoplasm"/>
    <property type="evidence" value="ECO:0007669"/>
    <property type="project" value="UniProtKB-SubCell"/>
</dbReference>
<evidence type="ECO:0000313" key="16">
    <source>
        <dbReference type="Proteomes" id="UP000076079"/>
    </source>
</evidence>
<reference evidence="15 16" key="1">
    <citation type="journal article" date="2016" name="Genome Announc.">
        <title>First Complete Genome Sequence of a Subdivision 6 Acidobacterium Strain.</title>
        <authorList>
            <person name="Huang S."/>
            <person name="Vieira S."/>
            <person name="Bunk B."/>
            <person name="Riedel T."/>
            <person name="Sproer C."/>
            <person name="Overmann J."/>
        </authorList>
    </citation>
    <scope>NUCLEOTIDE SEQUENCE [LARGE SCALE GENOMIC DNA]</scope>
    <source>
        <strain evidence="16">DSM 100886 HEG_-6_39</strain>
    </source>
</reference>
<dbReference type="GO" id="GO:0000287">
    <property type="term" value="F:magnesium ion binding"/>
    <property type="evidence" value="ECO:0007669"/>
    <property type="project" value="UniProtKB-UniRule"/>
</dbReference>
<dbReference type="KEGG" id="abac:LuPra_00569"/>
<dbReference type="GO" id="GO:0006310">
    <property type="term" value="P:DNA recombination"/>
    <property type="evidence" value="ECO:0007669"/>
    <property type="project" value="UniProtKB-UniRule"/>
</dbReference>
<keyword evidence="6 13" id="KW-0227">DNA damage</keyword>
<dbReference type="PRINTS" id="PR00696">
    <property type="entry name" value="RSOLVASERUVC"/>
</dbReference>
<dbReference type="HAMAP" id="MF_00034">
    <property type="entry name" value="RuvC"/>
    <property type="match status" value="1"/>
</dbReference>
<dbReference type="PATRIC" id="fig|1813736.3.peg.594"/>
<evidence type="ECO:0000256" key="1">
    <source>
        <dbReference type="ARBA" id="ARBA00009518"/>
    </source>
</evidence>
<keyword evidence="9 13" id="KW-0238">DNA-binding</keyword>
<keyword evidence="10 13" id="KW-0233">DNA recombination</keyword>
<comment type="catalytic activity">
    <reaction evidence="12 13">
        <text>Endonucleolytic cleavage at a junction such as a reciprocal single-stranded crossover between two homologous DNA duplexes (Holliday junction).</text>
        <dbReference type="EC" id="3.1.21.10"/>
    </reaction>
</comment>
<evidence type="ECO:0000256" key="4">
    <source>
        <dbReference type="ARBA" id="ARBA00022723"/>
    </source>
</evidence>
<evidence type="ECO:0000256" key="9">
    <source>
        <dbReference type="ARBA" id="ARBA00023125"/>
    </source>
</evidence>
<dbReference type="InterPro" id="IPR020563">
    <property type="entry name" value="X-over_junc_endoDNase_Mg_BS"/>
</dbReference>
<keyword evidence="4 13" id="KW-0479">Metal-binding</keyword>
<dbReference type="CDD" id="cd16962">
    <property type="entry name" value="RuvC"/>
    <property type="match status" value="1"/>
</dbReference>
<evidence type="ECO:0000256" key="8">
    <source>
        <dbReference type="ARBA" id="ARBA00022842"/>
    </source>
</evidence>
<organism evidence="15 16">
    <name type="scientific">Luteitalea pratensis</name>
    <dbReference type="NCBI Taxonomy" id="1855912"/>
    <lineage>
        <taxon>Bacteria</taxon>
        <taxon>Pseudomonadati</taxon>
        <taxon>Acidobacteriota</taxon>
        <taxon>Vicinamibacteria</taxon>
        <taxon>Vicinamibacterales</taxon>
        <taxon>Vicinamibacteraceae</taxon>
        <taxon>Luteitalea</taxon>
    </lineage>
</organism>
<evidence type="ECO:0000256" key="5">
    <source>
        <dbReference type="ARBA" id="ARBA00022759"/>
    </source>
</evidence>
<evidence type="ECO:0000256" key="12">
    <source>
        <dbReference type="ARBA" id="ARBA00029354"/>
    </source>
</evidence>
<dbReference type="NCBIfam" id="TIGR00228">
    <property type="entry name" value="ruvC"/>
    <property type="match status" value="1"/>
</dbReference>
<dbReference type="InterPro" id="IPR012337">
    <property type="entry name" value="RNaseH-like_sf"/>
</dbReference>
<dbReference type="GO" id="GO:0003677">
    <property type="term" value="F:DNA binding"/>
    <property type="evidence" value="ECO:0007669"/>
    <property type="project" value="UniProtKB-KW"/>
</dbReference>
<dbReference type="SUPFAM" id="SSF53098">
    <property type="entry name" value="Ribonuclease H-like"/>
    <property type="match status" value="1"/>
</dbReference>
<dbReference type="NCBIfam" id="NF000711">
    <property type="entry name" value="PRK00039.2-1"/>
    <property type="match status" value="1"/>
</dbReference>
<dbReference type="InterPro" id="IPR002176">
    <property type="entry name" value="X-over_junc_endoDNase_RuvC"/>
</dbReference>
<dbReference type="OrthoDB" id="9805499at2"/>
<dbReference type="EC" id="3.1.21.10" evidence="13 14"/>
<dbReference type="InterPro" id="IPR036397">
    <property type="entry name" value="RNaseH_sf"/>
</dbReference>
<feature type="active site" evidence="13">
    <location>
        <position position="7"/>
    </location>
</feature>
<proteinExistence type="inferred from homology"/>
<gene>
    <name evidence="13 15" type="primary">ruvC</name>
    <name evidence="15" type="ORF">LuPra_00569</name>
</gene>
<keyword evidence="2 13" id="KW-0963">Cytoplasm</keyword>
<evidence type="ECO:0000256" key="3">
    <source>
        <dbReference type="ARBA" id="ARBA00022722"/>
    </source>
</evidence>
<evidence type="ECO:0000256" key="7">
    <source>
        <dbReference type="ARBA" id="ARBA00022801"/>
    </source>
</evidence>
<evidence type="ECO:0000313" key="15">
    <source>
        <dbReference type="EMBL" id="AMY07397.1"/>
    </source>
</evidence>
<keyword evidence="16" id="KW-1185">Reference proteome</keyword>
<name>A0A143PFS0_LUTPR</name>
<dbReference type="RefSeq" id="WP_110169354.1">
    <property type="nucleotide sequence ID" value="NZ_CP015136.1"/>
</dbReference>
<dbReference type="Pfam" id="PF02075">
    <property type="entry name" value="RuvC"/>
    <property type="match status" value="1"/>
</dbReference>
<dbReference type="AlphaFoldDB" id="A0A143PFS0"/>
<comment type="function">
    <text evidence="13">The RuvA-RuvB-RuvC complex processes Holliday junction (HJ) DNA during genetic recombination and DNA repair. Endonuclease that resolves HJ intermediates. Cleaves cruciform DNA by making single-stranded nicks across the HJ at symmetrical positions within the homologous arms, yielding a 5'-phosphate and a 3'-hydroxyl group; requires a central core of homology in the junction. The consensus cleavage sequence is 5'-(A/T)TT(C/G)-3'. Cleavage occurs on the 3'-side of the TT dinucleotide at the point of strand exchange. HJ branch migration catalyzed by RuvA-RuvB allows RuvC to scan DNA until it finds its consensus sequence, where it cleaves and resolves the cruciform DNA.</text>
</comment>
<dbReference type="GO" id="GO:0006281">
    <property type="term" value="P:DNA repair"/>
    <property type="evidence" value="ECO:0007669"/>
    <property type="project" value="UniProtKB-UniRule"/>
</dbReference>
<dbReference type="STRING" id="1855912.LuPra_00569"/>
<comment type="subunit">
    <text evidence="13">Homodimer which binds Holliday junction (HJ) DNA. The HJ becomes 2-fold symmetrical on binding to RuvC with unstacked arms; it has a different conformation from HJ DNA in complex with RuvA. In the full resolvosome a probable DNA-RuvA(4)-RuvB(12)-RuvC(2) complex forms which resolves the HJ.</text>
</comment>
<feature type="active site" evidence="13">
    <location>
        <position position="67"/>
    </location>
</feature>
<keyword evidence="7 13" id="KW-0378">Hydrolase</keyword>
<feature type="binding site" evidence="13">
    <location>
        <position position="7"/>
    </location>
    <ligand>
        <name>Mg(2+)</name>
        <dbReference type="ChEBI" id="CHEBI:18420"/>
        <label>1</label>
    </ligand>
</feature>
<feature type="binding site" evidence="13">
    <location>
        <position position="140"/>
    </location>
    <ligand>
        <name>Mg(2+)</name>
        <dbReference type="ChEBI" id="CHEBI:18420"/>
        <label>1</label>
    </ligand>
</feature>
<comment type="similarity">
    <text evidence="1 13">Belongs to the RuvC family.</text>
</comment>
<evidence type="ECO:0000256" key="13">
    <source>
        <dbReference type="HAMAP-Rule" id="MF_00034"/>
    </source>
</evidence>
<evidence type="ECO:0000256" key="14">
    <source>
        <dbReference type="NCBIfam" id="TIGR00228"/>
    </source>
</evidence>
<dbReference type="FunFam" id="3.30.420.10:FF:000002">
    <property type="entry name" value="Crossover junction endodeoxyribonuclease RuvC"/>
    <property type="match status" value="1"/>
</dbReference>
<keyword evidence="8 13" id="KW-0460">Magnesium</keyword>
<evidence type="ECO:0000256" key="11">
    <source>
        <dbReference type="ARBA" id="ARBA00023204"/>
    </source>
</evidence>
<feature type="binding site" evidence="13">
    <location>
        <position position="67"/>
    </location>
    <ligand>
        <name>Mg(2+)</name>
        <dbReference type="ChEBI" id="CHEBI:18420"/>
        <label>2</label>
    </ligand>
</feature>
<dbReference type="PANTHER" id="PTHR30194:SF3">
    <property type="entry name" value="CROSSOVER JUNCTION ENDODEOXYRIBONUCLEASE RUVC"/>
    <property type="match status" value="1"/>
</dbReference>
<reference evidence="16" key="2">
    <citation type="submission" date="2016-04" db="EMBL/GenBank/DDBJ databases">
        <title>First Complete Genome Sequence of a Subdivision 6 Acidobacterium.</title>
        <authorList>
            <person name="Huang S."/>
            <person name="Vieira S."/>
            <person name="Bunk B."/>
            <person name="Riedel T."/>
            <person name="Sproeer C."/>
            <person name="Overmann J."/>
        </authorList>
    </citation>
    <scope>NUCLEOTIDE SEQUENCE [LARGE SCALE GENOMIC DNA]</scope>
    <source>
        <strain evidence="16">DSM 100886 HEG_-6_39</strain>
    </source>
</reference>
<evidence type="ECO:0000256" key="6">
    <source>
        <dbReference type="ARBA" id="ARBA00022763"/>
    </source>
</evidence>
<dbReference type="PANTHER" id="PTHR30194">
    <property type="entry name" value="CROSSOVER JUNCTION ENDODEOXYRIBONUCLEASE RUVC"/>
    <property type="match status" value="1"/>
</dbReference>
<evidence type="ECO:0000256" key="10">
    <source>
        <dbReference type="ARBA" id="ARBA00023172"/>
    </source>
</evidence>
<dbReference type="EMBL" id="CP015136">
    <property type="protein sequence ID" value="AMY07397.1"/>
    <property type="molecule type" value="Genomic_DNA"/>
</dbReference>
<comment type="subcellular location">
    <subcellularLocation>
        <location evidence="13">Cytoplasm</location>
    </subcellularLocation>
</comment>
<keyword evidence="5 13" id="KW-0255">Endonuclease</keyword>